<dbReference type="InterPro" id="IPR020846">
    <property type="entry name" value="MFS_dom"/>
</dbReference>
<dbReference type="SUPFAM" id="SSF103473">
    <property type="entry name" value="MFS general substrate transporter"/>
    <property type="match status" value="1"/>
</dbReference>
<feature type="transmembrane region" description="Helical" evidence="2">
    <location>
        <begin position="28"/>
        <end position="48"/>
    </location>
</feature>
<accession>A0A914P926</accession>
<evidence type="ECO:0000259" key="3">
    <source>
        <dbReference type="PROSITE" id="PS50850"/>
    </source>
</evidence>
<sequence>MVCLKSDADSNETSNGHVPRFSTDQRTYLTSAVAIAALISNFFILPILTLMGVRTIFTVCGGISVIATAFMPIGIRTGFYTALLLRILQGIAFSSAFPVIGAISSKWAYFKQYGFVVSTLVGYVQLSPTLSMPISGALCESDLEWPSVFYGHAIVTAVLFIIFVLIYRNSPSKHPLVTTIESTKIAINKAVQSKSESRNIPYMEILKTPAVWAVWIASIGNFTFVNMVFLYSPTYFHNTLGMEVAESGLSAAVPAGLEFLLKISCGLISDKVKCFNETNRLRFYNTVAYFGASGVLGILCFIDPSKNSTLCFLLLSIATAFLGFTTGGFFKSGPMIAKQYSQFVTGNVSLGLTLTMIIVPFVKNGIAPMDSAENWRKIFFFMIGMLVITNIIFCIFCSAEPAKWTNDKIAVVASSSILPRSQIVPVQPPTYIPKNRNSFNSTYID</sequence>
<dbReference type="PANTHER" id="PTHR45757:SF23">
    <property type="entry name" value="MAJOR FACILITATOR SUPERFAMILY (MFS) PROFILE DOMAIN-CONTAINING PROTEIN"/>
    <property type="match status" value="1"/>
</dbReference>
<dbReference type="InterPro" id="IPR036259">
    <property type="entry name" value="MFS_trans_sf"/>
</dbReference>
<organism evidence="4 5">
    <name type="scientific">Panagrolaimus davidi</name>
    <dbReference type="NCBI Taxonomy" id="227884"/>
    <lineage>
        <taxon>Eukaryota</taxon>
        <taxon>Metazoa</taxon>
        <taxon>Ecdysozoa</taxon>
        <taxon>Nematoda</taxon>
        <taxon>Chromadorea</taxon>
        <taxon>Rhabditida</taxon>
        <taxon>Tylenchina</taxon>
        <taxon>Panagrolaimomorpha</taxon>
        <taxon>Panagrolaimoidea</taxon>
        <taxon>Panagrolaimidae</taxon>
        <taxon>Panagrolaimus</taxon>
    </lineage>
</organism>
<feature type="transmembrane region" description="Helical" evidence="2">
    <location>
        <begin position="342"/>
        <end position="362"/>
    </location>
</feature>
<feature type="transmembrane region" description="Helical" evidence="2">
    <location>
        <begin position="310"/>
        <end position="330"/>
    </location>
</feature>
<dbReference type="Proteomes" id="UP000887578">
    <property type="component" value="Unplaced"/>
</dbReference>
<evidence type="ECO:0000256" key="2">
    <source>
        <dbReference type="SAM" id="Phobius"/>
    </source>
</evidence>
<dbReference type="GO" id="GO:0022857">
    <property type="term" value="F:transmembrane transporter activity"/>
    <property type="evidence" value="ECO:0007669"/>
    <property type="project" value="InterPro"/>
</dbReference>
<evidence type="ECO:0000256" key="1">
    <source>
        <dbReference type="ARBA" id="ARBA00004141"/>
    </source>
</evidence>
<dbReference type="WBParaSite" id="PDA_v2.g14548.t1">
    <property type="protein sequence ID" value="PDA_v2.g14548.t1"/>
    <property type="gene ID" value="PDA_v2.g14548"/>
</dbReference>
<dbReference type="PROSITE" id="PS50850">
    <property type="entry name" value="MFS"/>
    <property type="match status" value="1"/>
</dbReference>
<feature type="transmembrane region" description="Helical" evidence="2">
    <location>
        <begin position="251"/>
        <end position="269"/>
    </location>
</feature>
<feature type="transmembrane region" description="Helical" evidence="2">
    <location>
        <begin position="281"/>
        <end position="304"/>
    </location>
</feature>
<feature type="transmembrane region" description="Helical" evidence="2">
    <location>
        <begin position="210"/>
        <end position="231"/>
    </location>
</feature>
<protein>
    <submittedName>
        <fullName evidence="5">Major facilitator superfamily (MFS) profile domain-containing protein</fullName>
    </submittedName>
</protein>
<comment type="subcellular location">
    <subcellularLocation>
        <location evidence="1">Membrane</location>
        <topology evidence="1">Multi-pass membrane protein</topology>
    </subcellularLocation>
</comment>
<reference evidence="5" key="1">
    <citation type="submission" date="2022-11" db="UniProtKB">
        <authorList>
            <consortium name="WormBaseParasite"/>
        </authorList>
    </citation>
    <scope>IDENTIFICATION</scope>
</reference>
<keyword evidence="2" id="KW-0812">Transmembrane</keyword>
<dbReference type="PANTHER" id="PTHR45757">
    <property type="entry name" value="PROTEIN CBG23364-RELATED"/>
    <property type="match status" value="1"/>
</dbReference>
<name>A0A914P926_9BILA</name>
<keyword evidence="2" id="KW-0472">Membrane</keyword>
<dbReference type="Pfam" id="PF07690">
    <property type="entry name" value="MFS_1"/>
    <property type="match status" value="1"/>
</dbReference>
<keyword evidence="2" id="KW-1133">Transmembrane helix</keyword>
<dbReference type="AlphaFoldDB" id="A0A914P926"/>
<evidence type="ECO:0000313" key="4">
    <source>
        <dbReference type="Proteomes" id="UP000887578"/>
    </source>
</evidence>
<feature type="transmembrane region" description="Helical" evidence="2">
    <location>
        <begin position="148"/>
        <end position="167"/>
    </location>
</feature>
<dbReference type="InterPro" id="IPR011701">
    <property type="entry name" value="MFS"/>
</dbReference>
<dbReference type="Gene3D" id="1.20.1250.20">
    <property type="entry name" value="MFS general substrate transporter like domains"/>
    <property type="match status" value="2"/>
</dbReference>
<keyword evidence="4" id="KW-1185">Reference proteome</keyword>
<feature type="transmembrane region" description="Helical" evidence="2">
    <location>
        <begin position="79"/>
        <end position="103"/>
    </location>
</feature>
<feature type="transmembrane region" description="Helical" evidence="2">
    <location>
        <begin position="55"/>
        <end position="73"/>
    </location>
</feature>
<evidence type="ECO:0000313" key="5">
    <source>
        <dbReference type="WBParaSite" id="PDA_v2.g14548.t1"/>
    </source>
</evidence>
<feature type="domain" description="Major facilitator superfamily (MFS) profile" evidence="3">
    <location>
        <begin position="1"/>
        <end position="402"/>
    </location>
</feature>
<feature type="transmembrane region" description="Helical" evidence="2">
    <location>
        <begin position="378"/>
        <end position="399"/>
    </location>
</feature>
<proteinExistence type="predicted"/>
<dbReference type="GO" id="GO:0016020">
    <property type="term" value="C:membrane"/>
    <property type="evidence" value="ECO:0007669"/>
    <property type="project" value="UniProtKB-SubCell"/>
</dbReference>